<dbReference type="PANTHER" id="PTHR31900:SF33">
    <property type="entry name" value="PROTEIN WITH RNI-LIKE_FBD-LIKE DOMAIN"/>
    <property type="match status" value="1"/>
</dbReference>
<feature type="non-terminal residue" evidence="2">
    <location>
        <position position="1"/>
    </location>
</feature>
<evidence type="ECO:0000259" key="1">
    <source>
        <dbReference type="SMART" id="SM00579"/>
    </source>
</evidence>
<dbReference type="Pfam" id="PF24758">
    <property type="entry name" value="LRR_At5g56370"/>
    <property type="match status" value="1"/>
</dbReference>
<evidence type="ECO:0000313" key="2">
    <source>
        <dbReference type="EMBL" id="KAH0924265.1"/>
    </source>
</evidence>
<reference evidence="2 3" key="1">
    <citation type="submission" date="2021-05" db="EMBL/GenBank/DDBJ databases">
        <title>Genome Assembly of Synthetic Allotetraploid Brassica napus Reveals Homoeologous Exchanges between Subgenomes.</title>
        <authorList>
            <person name="Davis J.T."/>
        </authorList>
    </citation>
    <scope>NUCLEOTIDE SEQUENCE [LARGE SCALE GENOMIC DNA]</scope>
    <source>
        <strain evidence="3">cv. Da-Ae</strain>
        <tissue evidence="2">Seedling</tissue>
    </source>
</reference>
<proteinExistence type="predicted"/>
<dbReference type="Gene3D" id="3.80.10.10">
    <property type="entry name" value="Ribonuclease Inhibitor"/>
    <property type="match status" value="1"/>
</dbReference>
<dbReference type="SMART" id="SM00579">
    <property type="entry name" value="FBD"/>
    <property type="match status" value="1"/>
</dbReference>
<dbReference type="InterPro" id="IPR050232">
    <property type="entry name" value="FBL13/AtMIF1-like"/>
</dbReference>
<feature type="domain" description="FBD" evidence="1">
    <location>
        <begin position="353"/>
        <end position="426"/>
    </location>
</feature>
<protein>
    <recommendedName>
        <fullName evidence="1">FBD domain-containing protein</fullName>
    </recommendedName>
</protein>
<comment type="caution">
    <text evidence="2">The sequence shown here is derived from an EMBL/GenBank/DDBJ whole genome shotgun (WGS) entry which is preliminary data.</text>
</comment>
<dbReference type="Pfam" id="PF08387">
    <property type="entry name" value="FBD"/>
    <property type="match status" value="1"/>
</dbReference>
<keyword evidence="3" id="KW-1185">Reference proteome</keyword>
<dbReference type="Proteomes" id="UP000824890">
    <property type="component" value="Unassembled WGS sequence"/>
</dbReference>
<dbReference type="InterPro" id="IPR032675">
    <property type="entry name" value="LRR_dom_sf"/>
</dbReference>
<dbReference type="SUPFAM" id="SSF52047">
    <property type="entry name" value="RNI-like"/>
    <property type="match status" value="1"/>
</dbReference>
<dbReference type="EMBL" id="JAGKQM010000006">
    <property type="protein sequence ID" value="KAH0924265.1"/>
    <property type="molecule type" value="Genomic_DNA"/>
</dbReference>
<gene>
    <name evidence="2" type="ORF">HID58_024283</name>
</gene>
<sequence>ILSHLPIIDSVKTNVLSKRWESLWLTVSTLDLNDRDIAPPYKKLFATFIDSFLDHNFESPLLQSLKIKYDECNVNLFPISEWIATAVDLRGIHHLDVEIRNPMHVVDFTPMTVYKSKTLVSLKLRHVRVRNLMEVSLPCLRLMSLENVCYGTPLGKESDLCVEKLISGCPVLEDLDLVRKCSDMVKTLRVRSQSLKMLRLEFPSGMGGGDEYEVEIDAPGLEYMSFKDCQSDRIVVKNLNSLVKIDVDSGFNVKFGDSEDLTKSDTIRDFLTGVSTVRQMIISQPTLEILYRYSKLLPVAEFQRLYHLQAAFSTSSLQLLPAFLESCPNLKNLVLDFSVSAESEQINLTNVPRCLTSTLECVEINKLIMREETGIKLVNYFLENAAVLKKLSVSFTDSPMADEDLDTYKELLTATKRSRICQVFIS</sequence>
<name>A0ABQ8D6Y1_BRANA</name>
<accession>A0ABQ8D6Y1</accession>
<dbReference type="InterPro" id="IPR006566">
    <property type="entry name" value="FBD"/>
</dbReference>
<organism evidence="2 3">
    <name type="scientific">Brassica napus</name>
    <name type="common">Rape</name>
    <dbReference type="NCBI Taxonomy" id="3708"/>
    <lineage>
        <taxon>Eukaryota</taxon>
        <taxon>Viridiplantae</taxon>
        <taxon>Streptophyta</taxon>
        <taxon>Embryophyta</taxon>
        <taxon>Tracheophyta</taxon>
        <taxon>Spermatophyta</taxon>
        <taxon>Magnoliopsida</taxon>
        <taxon>eudicotyledons</taxon>
        <taxon>Gunneridae</taxon>
        <taxon>Pentapetalae</taxon>
        <taxon>rosids</taxon>
        <taxon>malvids</taxon>
        <taxon>Brassicales</taxon>
        <taxon>Brassicaceae</taxon>
        <taxon>Brassiceae</taxon>
        <taxon>Brassica</taxon>
    </lineage>
</organism>
<dbReference type="PANTHER" id="PTHR31900">
    <property type="entry name" value="F-BOX/RNI SUPERFAMILY PROTEIN-RELATED"/>
    <property type="match status" value="1"/>
</dbReference>
<evidence type="ECO:0000313" key="3">
    <source>
        <dbReference type="Proteomes" id="UP000824890"/>
    </source>
</evidence>
<dbReference type="InterPro" id="IPR055411">
    <property type="entry name" value="LRR_FXL15/At3g58940/PEG3-like"/>
</dbReference>